<dbReference type="PATRIC" id="fig|2746.7.peg.968"/>
<dbReference type="PANTHER" id="PTHR43176">
    <property type="entry name" value="3-HYDROXYISOBUTYRYL-COA HYDROLASE-RELATED"/>
    <property type="match status" value="1"/>
</dbReference>
<protein>
    <recommendedName>
        <fullName evidence="2">3-hydroxyisobutyryl-CoA hydrolase</fullName>
        <ecNumber evidence="2">3.1.2.4</ecNumber>
    </recommendedName>
</protein>
<dbReference type="Gene3D" id="3.90.226.10">
    <property type="entry name" value="2-enoyl-CoA Hydratase, Chain A, domain 1"/>
    <property type="match status" value="1"/>
</dbReference>
<dbReference type="InterPro" id="IPR032259">
    <property type="entry name" value="HIBYL-CoA-H"/>
</dbReference>
<gene>
    <name evidence="6" type="primary">fadB_1</name>
    <name evidence="6" type="ORF">A8U91_00942</name>
</gene>
<dbReference type="NCBIfam" id="NF004127">
    <property type="entry name" value="PRK05617.1"/>
    <property type="match status" value="1"/>
</dbReference>
<dbReference type="GO" id="GO:0016829">
    <property type="term" value="F:lyase activity"/>
    <property type="evidence" value="ECO:0007669"/>
    <property type="project" value="UniProtKB-KW"/>
</dbReference>
<dbReference type="AlphaFoldDB" id="A0A1B8P2Y8"/>
<keyword evidence="6" id="KW-0456">Lyase</keyword>
<dbReference type="Pfam" id="PF16113">
    <property type="entry name" value="ECH_2"/>
    <property type="match status" value="1"/>
</dbReference>
<dbReference type="SUPFAM" id="SSF52096">
    <property type="entry name" value="ClpP/crotonase"/>
    <property type="match status" value="1"/>
</dbReference>
<accession>A0A1B8P2Y8</accession>
<evidence type="ECO:0000313" key="6">
    <source>
        <dbReference type="EMBL" id="OBX36599.1"/>
    </source>
</evidence>
<name>A0A1B8P2Y8_HALEL</name>
<dbReference type="InterPro" id="IPR045004">
    <property type="entry name" value="ECH_dom"/>
</dbReference>
<dbReference type="EC" id="3.1.2.4" evidence="2"/>
<dbReference type="Proteomes" id="UP000092504">
    <property type="component" value="Unassembled WGS sequence"/>
</dbReference>
<evidence type="ECO:0000259" key="5">
    <source>
        <dbReference type="Pfam" id="PF16113"/>
    </source>
</evidence>
<evidence type="ECO:0000256" key="4">
    <source>
        <dbReference type="SAM" id="MobiDB-lite"/>
    </source>
</evidence>
<reference evidence="6 7" key="1">
    <citation type="submission" date="2016-06" db="EMBL/GenBank/DDBJ databases">
        <title>Genome sequence of halotolerant plant growth promoting strain of Halomonas elongata HEK1 isolated from salterns of Rann of Kutch, Gujarat, India.</title>
        <authorList>
            <person name="Gaba S."/>
            <person name="Singh R.N."/>
            <person name="Abrol S."/>
            <person name="Kaushik R."/>
            <person name="Saxena A.K."/>
        </authorList>
    </citation>
    <scope>NUCLEOTIDE SEQUENCE [LARGE SCALE GENOMIC DNA]</scope>
    <source>
        <strain evidence="6 7">HEK1</strain>
    </source>
</reference>
<dbReference type="InterPro" id="IPR029045">
    <property type="entry name" value="ClpP/crotonase-like_dom_sf"/>
</dbReference>
<dbReference type="PANTHER" id="PTHR43176:SF3">
    <property type="entry name" value="3-HYDROXYISOBUTYRYL-COA HYDROLASE, MITOCHONDRIAL"/>
    <property type="match status" value="1"/>
</dbReference>
<dbReference type="GO" id="GO:0005829">
    <property type="term" value="C:cytosol"/>
    <property type="evidence" value="ECO:0007669"/>
    <property type="project" value="TreeGrafter"/>
</dbReference>
<keyword evidence="3" id="KW-0378">Hydrolase</keyword>
<comment type="catalytic activity">
    <reaction evidence="1">
        <text>3-hydroxy-2-methylpropanoyl-CoA + H2O = 3-hydroxy-2-methylpropanoate + CoA + H(+)</text>
        <dbReference type="Rhea" id="RHEA:20888"/>
        <dbReference type="ChEBI" id="CHEBI:11805"/>
        <dbReference type="ChEBI" id="CHEBI:15377"/>
        <dbReference type="ChEBI" id="CHEBI:15378"/>
        <dbReference type="ChEBI" id="CHEBI:57287"/>
        <dbReference type="ChEBI" id="CHEBI:57340"/>
        <dbReference type="EC" id="3.1.2.4"/>
    </reaction>
</comment>
<dbReference type="EMBL" id="MAJD01000001">
    <property type="protein sequence ID" value="OBX36599.1"/>
    <property type="molecule type" value="Genomic_DNA"/>
</dbReference>
<feature type="domain" description="Enoyl-CoA hydratase/isomerase" evidence="5">
    <location>
        <begin position="19"/>
        <end position="355"/>
    </location>
</feature>
<evidence type="ECO:0000256" key="1">
    <source>
        <dbReference type="ARBA" id="ARBA00001709"/>
    </source>
</evidence>
<dbReference type="GO" id="GO:0006574">
    <property type="term" value="P:L-valine catabolic process"/>
    <property type="evidence" value="ECO:0007669"/>
    <property type="project" value="TreeGrafter"/>
</dbReference>
<evidence type="ECO:0000256" key="2">
    <source>
        <dbReference type="ARBA" id="ARBA00011915"/>
    </source>
</evidence>
<dbReference type="CDD" id="cd06558">
    <property type="entry name" value="crotonase-like"/>
    <property type="match status" value="1"/>
</dbReference>
<evidence type="ECO:0000256" key="3">
    <source>
        <dbReference type="ARBA" id="ARBA00022801"/>
    </source>
</evidence>
<sequence length="377" mass="41580">MTDLAVCFDELPTRGGGRIGVARLNAPKALNALSLEMIQLVADKLDAWAVDPGVVAVWLEGSGDKAFCAGGDVVALYRALQETSQSDFPATYFTAEYRLDHRIHTYPKPLLVWGDGIVMGGGLGLMAGGFQRLVTETTLIAMPEITIGLYPDIGASWFLGRMPKGIGAYLGLTGAQLNARDALDLGLGDRFVPRERRDDLLGALAEADYGERAVSTCRSVVMRVIDRFEDRQQAPEGRVWRHRDHLQAMVDRSEVTEAVARLLADDSDDPWLAANRARLETGCPLTAHLVWRMLERHRHGSLADAFRDELALSVQCCHRGDLAEGVRALLIDKDKQPRWSHRDVASVPEADVQALMKSPWDDENHPLRDLGVGQRIQ</sequence>
<evidence type="ECO:0000313" key="7">
    <source>
        <dbReference type="Proteomes" id="UP000092504"/>
    </source>
</evidence>
<feature type="compositionally biased region" description="Basic and acidic residues" evidence="4">
    <location>
        <begin position="359"/>
        <end position="368"/>
    </location>
</feature>
<comment type="caution">
    <text evidence="6">The sequence shown here is derived from an EMBL/GenBank/DDBJ whole genome shotgun (WGS) entry which is preliminary data.</text>
</comment>
<proteinExistence type="predicted"/>
<organism evidence="6 7">
    <name type="scientific">Halomonas elongata</name>
    <dbReference type="NCBI Taxonomy" id="2746"/>
    <lineage>
        <taxon>Bacteria</taxon>
        <taxon>Pseudomonadati</taxon>
        <taxon>Pseudomonadota</taxon>
        <taxon>Gammaproteobacteria</taxon>
        <taxon>Oceanospirillales</taxon>
        <taxon>Halomonadaceae</taxon>
        <taxon>Halomonas</taxon>
    </lineage>
</organism>
<dbReference type="GO" id="GO:0003860">
    <property type="term" value="F:3-hydroxyisobutyryl-CoA hydrolase activity"/>
    <property type="evidence" value="ECO:0007669"/>
    <property type="project" value="UniProtKB-EC"/>
</dbReference>
<feature type="region of interest" description="Disordered" evidence="4">
    <location>
        <begin position="357"/>
        <end position="377"/>
    </location>
</feature>